<dbReference type="Pfam" id="PF18952">
    <property type="entry name" value="DUF5696"/>
    <property type="match status" value="1"/>
</dbReference>
<name>A0A1V4SM67_RUMHU</name>
<reference evidence="2 3" key="1">
    <citation type="submission" date="2017-03" db="EMBL/GenBank/DDBJ databases">
        <title>Genome sequence of Clostridium hungatei DSM 14427.</title>
        <authorList>
            <person name="Poehlein A."/>
            <person name="Daniel R."/>
        </authorList>
    </citation>
    <scope>NUCLEOTIDE SEQUENCE [LARGE SCALE GENOMIC DNA]</scope>
    <source>
        <strain evidence="2 3">DSM 14427</strain>
    </source>
</reference>
<comment type="caution">
    <text evidence="2">The sequence shown here is derived from an EMBL/GenBank/DDBJ whole genome shotgun (WGS) entry which is preliminary data.</text>
</comment>
<protein>
    <submittedName>
        <fullName evidence="2">Uncharacterized protein</fullName>
    </submittedName>
</protein>
<evidence type="ECO:0000313" key="2">
    <source>
        <dbReference type="EMBL" id="OPX44968.1"/>
    </source>
</evidence>
<dbReference type="SUPFAM" id="SSF51445">
    <property type="entry name" value="(Trans)glycosidases"/>
    <property type="match status" value="1"/>
</dbReference>
<dbReference type="STRING" id="48256.CLHUN_12000"/>
<accession>A0A1V4SM67</accession>
<dbReference type="InterPro" id="IPR017853">
    <property type="entry name" value="GH"/>
</dbReference>
<dbReference type="AlphaFoldDB" id="A0A1V4SM67"/>
<dbReference type="InterPro" id="IPR043751">
    <property type="entry name" value="DUF5696"/>
</dbReference>
<evidence type="ECO:0000313" key="3">
    <source>
        <dbReference type="Proteomes" id="UP000191554"/>
    </source>
</evidence>
<sequence>MKEKPYIIRLAVIISVIIPGILLIVFQVVPLINKTLIYSSESQNSQTADSQGTNAVQPVAGAKRTIQLPDEDKFILAAQSSKFRLWVDNETAHFKLESKQNGRIWRSYPDPEQWSKETITGTWKNNLLSPAMVEYIDLADFKAQSKIISWSEDNGQLENFKITGEGFRVTFHFSGTQFKIPVEVKLKDDYIETTIIDDSIQEVKLNLISLKLYPMFGAEPAYGQEGYLFLPDGSGALVRFKENLSNTNDSSVYLETVYGRDSAFYNESTSRNPVNMPVFGIKSANQAFVGVITEGEEYAKLFAASGGAFGQSYWVTPEWQYRVKYYQNTSNTNNTGFFTYNKKRFSVPKRSVRYYPLEESRSDYTGMAVKYREYLMNEKKLKVLRPKSDKTPFFVNIVGADVKRGLIWDHYLKGTSTSEAAQMIKSLYDMGIDNMTVIYSGWQKGGYSSYGGLFPVDSRLGGSTGMKEFIEFAHSLKIPVYLNSIYSQNNNGGDGFISRYHGLQDMGGTLLEQKNYSNGDIITQTSPRFEAKTILRDLKKYQELGADGINFDNGTGSLLNSDFNNRYKANRSEVKTLQEDVLRQVKQALGGVSAAKANFYALEQVNHIDRLADDYSYDWFEDEAVPFAQIVLHGLITYTSDWSNFREEFSTGFLKGIEYGAYPSYVFTDSASSDMFGAYSTNYYSMDYREWETKAYEEYKRYNQVFADLQDKMIMGHRRLVSGVAEITYEGGKIIVVNYNENPYSYGNIQVPGQDFISIEGGKKP</sequence>
<dbReference type="Proteomes" id="UP000191554">
    <property type="component" value="Unassembled WGS sequence"/>
</dbReference>
<organism evidence="2 3">
    <name type="scientific">Ruminiclostridium hungatei</name>
    <name type="common">Clostridium hungatei</name>
    <dbReference type="NCBI Taxonomy" id="48256"/>
    <lineage>
        <taxon>Bacteria</taxon>
        <taxon>Bacillati</taxon>
        <taxon>Bacillota</taxon>
        <taxon>Clostridia</taxon>
        <taxon>Eubacteriales</taxon>
        <taxon>Oscillospiraceae</taxon>
        <taxon>Ruminiclostridium</taxon>
    </lineage>
</organism>
<keyword evidence="1" id="KW-0472">Membrane</keyword>
<proteinExistence type="predicted"/>
<gene>
    <name evidence="2" type="ORF">CLHUN_12000</name>
</gene>
<keyword evidence="3" id="KW-1185">Reference proteome</keyword>
<dbReference type="OrthoDB" id="9793135at2"/>
<feature type="transmembrane region" description="Helical" evidence="1">
    <location>
        <begin position="7"/>
        <end position="29"/>
    </location>
</feature>
<keyword evidence="1" id="KW-1133">Transmembrane helix</keyword>
<dbReference type="EMBL" id="MZGX01000006">
    <property type="protein sequence ID" value="OPX44968.1"/>
    <property type="molecule type" value="Genomic_DNA"/>
</dbReference>
<evidence type="ECO:0000256" key="1">
    <source>
        <dbReference type="SAM" id="Phobius"/>
    </source>
</evidence>
<dbReference type="RefSeq" id="WP_080063653.1">
    <property type="nucleotide sequence ID" value="NZ_MZGX01000006.1"/>
</dbReference>
<keyword evidence="1" id="KW-0812">Transmembrane</keyword>